<evidence type="ECO:0000313" key="2">
    <source>
        <dbReference type="Proteomes" id="UP000284178"/>
    </source>
</evidence>
<organism evidence="1 2">
    <name type="scientific">Holdemania filiformis</name>
    <dbReference type="NCBI Taxonomy" id="61171"/>
    <lineage>
        <taxon>Bacteria</taxon>
        <taxon>Bacillati</taxon>
        <taxon>Bacillota</taxon>
        <taxon>Erysipelotrichia</taxon>
        <taxon>Erysipelotrichales</taxon>
        <taxon>Erysipelotrichaceae</taxon>
        <taxon>Holdemania</taxon>
    </lineage>
</organism>
<dbReference type="GeneID" id="83016608"/>
<accession>A0A412FP61</accession>
<comment type="caution">
    <text evidence="1">The sequence shown here is derived from an EMBL/GenBank/DDBJ whole genome shotgun (WGS) entry which is preliminary data.</text>
</comment>
<dbReference type="RefSeq" id="WP_006060537.1">
    <property type="nucleotide sequence ID" value="NZ_CABJCV010000022.1"/>
</dbReference>
<protein>
    <submittedName>
        <fullName evidence="1">Uncharacterized protein</fullName>
    </submittedName>
</protein>
<evidence type="ECO:0000313" key="1">
    <source>
        <dbReference type="EMBL" id="RGR69914.1"/>
    </source>
</evidence>
<gene>
    <name evidence="1" type="ORF">DWY25_14490</name>
</gene>
<dbReference type="AlphaFoldDB" id="A0A412FP61"/>
<sequence length="77" mass="9170">MEKQYVRVNGNWEDDGSFIPLFILWENGLKYKIEKIVQRCPAASLKSGGAGLRYTCLFSHGQRRYLYFCENRWFIEK</sequence>
<keyword evidence="2" id="KW-1185">Reference proteome</keyword>
<name>A0A412FP61_9FIRM</name>
<reference evidence="1 2" key="1">
    <citation type="submission" date="2018-08" db="EMBL/GenBank/DDBJ databases">
        <title>A genome reference for cultivated species of the human gut microbiota.</title>
        <authorList>
            <person name="Zou Y."/>
            <person name="Xue W."/>
            <person name="Luo G."/>
        </authorList>
    </citation>
    <scope>NUCLEOTIDE SEQUENCE [LARGE SCALE GENOMIC DNA]</scope>
    <source>
        <strain evidence="1 2">AF24-29</strain>
    </source>
</reference>
<dbReference type="EMBL" id="QRUP01000022">
    <property type="protein sequence ID" value="RGR69914.1"/>
    <property type="molecule type" value="Genomic_DNA"/>
</dbReference>
<proteinExistence type="predicted"/>
<dbReference type="Proteomes" id="UP000284178">
    <property type="component" value="Unassembled WGS sequence"/>
</dbReference>